<dbReference type="AlphaFoldDB" id="A0A060BU21"/>
<protein>
    <submittedName>
        <fullName evidence="4">CAZy families GH35 protein</fullName>
    </submittedName>
</protein>
<dbReference type="InterPro" id="IPR048913">
    <property type="entry name" value="BetaGal_gal-bd"/>
</dbReference>
<keyword evidence="2" id="KW-0326">Glycosidase</keyword>
<dbReference type="GO" id="GO:0005975">
    <property type="term" value="P:carbohydrate metabolic process"/>
    <property type="evidence" value="ECO:0007669"/>
    <property type="project" value="InterPro"/>
</dbReference>
<reference evidence="4" key="1">
    <citation type="journal article" date="2013" name="Environ. Microbiol.">
        <title>Seasonally variable intestinal metagenomes of the red palm weevil (Rhynchophorus ferrugineus).</title>
        <authorList>
            <person name="Jia S."/>
            <person name="Zhang X."/>
            <person name="Zhang G."/>
            <person name="Yin A."/>
            <person name="Zhang S."/>
            <person name="Li F."/>
            <person name="Wang L."/>
            <person name="Zhao D."/>
            <person name="Yun Q."/>
            <person name="Tala"/>
            <person name="Wang J."/>
            <person name="Sun G."/>
            <person name="Baabdullah M."/>
            <person name="Yu X."/>
            <person name="Hu S."/>
            <person name="Al-Mssallem I.S."/>
            <person name="Yu J."/>
        </authorList>
    </citation>
    <scope>NUCLEOTIDE SEQUENCE</scope>
</reference>
<organism evidence="4">
    <name type="scientific">uncultured Cellulomonas sp</name>
    <dbReference type="NCBI Taxonomy" id="189682"/>
    <lineage>
        <taxon>Bacteria</taxon>
        <taxon>Bacillati</taxon>
        <taxon>Actinomycetota</taxon>
        <taxon>Actinomycetes</taxon>
        <taxon>Micrococcales</taxon>
        <taxon>Cellulomonadaceae</taxon>
        <taxon>Cellulomonas</taxon>
        <taxon>environmental samples</taxon>
    </lineage>
</organism>
<accession>A0A060BU21</accession>
<proteinExistence type="predicted"/>
<evidence type="ECO:0000259" key="3">
    <source>
        <dbReference type="Pfam" id="PF21467"/>
    </source>
</evidence>
<dbReference type="InterPro" id="IPR001944">
    <property type="entry name" value="Glycoside_Hdrlase_35"/>
</dbReference>
<dbReference type="Gene3D" id="2.60.120.260">
    <property type="entry name" value="Galactose-binding domain-like"/>
    <property type="match status" value="1"/>
</dbReference>
<dbReference type="GO" id="GO:0004553">
    <property type="term" value="F:hydrolase activity, hydrolyzing O-glycosyl compounds"/>
    <property type="evidence" value="ECO:0007669"/>
    <property type="project" value="InterPro"/>
</dbReference>
<evidence type="ECO:0000256" key="1">
    <source>
        <dbReference type="ARBA" id="ARBA00022801"/>
    </source>
</evidence>
<name>A0A060BU21_9CELL</name>
<evidence type="ECO:0000313" key="4">
    <source>
        <dbReference type="EMBL" id="AIA84011.1"/>
    </source>
</evidence>
<sequence>MASCGAHLLRARLRLDAPTDLSLDTAGLGKGIVWVNGFCLGRHWRKGPQRTLFVPAPVTRAGENTVVVLELETATTTHLGFAPDLLLGHTEA</sequence>
<dbReference type="PANTHER" id="PTHR23421">
    <property type="entry name" value="BETA-GALACTOSIDASE RELATED"/>
    <property type="match status" value="1"/>
</dbReference>
<keyword evidence="1" id="KW-0378">Hydrolase</keyword>
<evidence type="ECO:0000256" key="2">
    <source>
        <dbReference type="ARBA" id="ARBA00023295"/>
    </source>
</evidence>
<dbReference type="Pfam" id="PF21467">
    <property type="entry name" value="BetaGal_gal-bd"/>
    <property type="match status" value="1"/>
</dbReference>
<dbReference type="InterPro" id="IPR008979">
    <property type="entry name" value="Galactose-bd-like_sf"/>
</dbReference>
<dbReference type="SUPFAM" id="SSF49785">
    <property type="entry name" value="Galactose-binding domain-like"/>
    <property type="match status" value="1"/>
</dbReference>
<dbReference type="EMBL" id="KF116764">
    <property type="protein sequence ID" value="AIA84011.1"/>
    <property type="molecule type" value="Genomic_DNA"/>
</dbReference>
<feature type="domain" description="Beta-galactosidase galactose-binding" evidence="3">
    <location>
        <begin position="11"/>
        <end position="64"/>
    </location>
</feature>